<dbReference type="InterPro" id="IPR002403">
    <property type="entry name" value="Cyt_P450_E_grp-IV"/>
</dbReference>
<dbReference type="PRINTS" id="PR00385">
    <property type="entry name" value="P450"/>
</dbReference>
<sequence length="513" mass="58697">MELLHLLAFPLLRLSVPFLVFGIATGRIIYALWFSPYSHVPGPRLCKITGFWIIYHDMMLQRNQKIYQWHEKYGSIVLIAPGQVSVSTANVTRQIYTSSGYHPKSAYFNNFIMYGERPIFSTLDCRDHRRLRKRTFGFYQPTSIYKPAVLEPIRHQMLLFLQQLETDVQAQETLDILPRCNMYSFDNITRLIYGPHHCARTVEPTQQERIILDGWKECEVWNNFQYNFPRIYRLVKLAICQASRNPNFLAAEEQLSEWNMAKLTSSLEKPDTIVAGTLMGQLYEARTEHGEPLPFSWMGAELLDNIQAAQTTVALALTYALWDLACHPHWQHQIRQELLTKPLCGDGFPSFADINSAEVLDACIRESSRLNPLSSGRAERVVPETKIYDNVVIPAGTIISTSTAAIQRSPDAFAEPHEYIPDRWLQADTAQLRAMESCYMPFGYGARLCLGKAFALAEIKIMMACLLLRFQLSEDAQSLTNAQTMTQLGTQNALPRGLRCDIRMRRLDANEMP</sequence>
<comment type="caution">
    <text evidence="9">The sequence shown here is derived from an EMBL/GenBank/DDBJ whole genome shotgun (WGS) entry which is preliminary data.</text>
</comment>
<accession>A0A0B4GB72</accession>
<evidence type="ECO:0000256" key="8">
    <source>
        <dbReference type="RuleBase" id="RU000461"/>
    </source>
</evidence>
<dbReference type="AlphaFoldDB" id="A0A0B4GB72"/>
<comment type="similarity">
    <text evidence="2 8">Belongs to the cytochrome P450 family.</text>
</comment>
<evidence type="ECO:0000256" key="2">
    <source>
        <dbReference type="ARBA" id="ARBA00010617"/>
    </source>
</evidence>
<gene>
    <name evidence="9" type="ORF">MGU_08723</name>
</gene>
<evidence type="ECO:0000256" key="1">
    <source>
        <dbReference type="ARBA" id="ARBA00001971"/>
    </source>
</evidence>
<keyword evidence="4 7" id="KW-0479">Metal-binding</keyword>
<organism evidence="9 10">
    <name type="scientific">Metarhizium guizhouense (strain ARSEF 977)</name>
    <dbReference type="NCBI Taxonomy" id="1276136"/>
    <lineage>
        <taxon>Eukaryota</taxon>
        <taxon>Fungi</taxon>
        <taxon>Dikarya</taxon>
        <taxon>Ascomycota</taxon>
        <taxon>Pezizomycotina</taxon>
        <taxon>Sordariomycetes</taxon>
        <taxon>Hypocreomycetidae</taxon>
        <taxon>Hypocreales</taxon>
        <taxon>Clavicipitaceae</taxon>
        <taxon>Metarhizium</taxon>
    </lineage>
</organism>
<protein>
    <submittedName>
        <fullName evidence="9">Cytochrome P450</fullName>
    </submittedName>
</protein>
<comment type="cofactor">
    <cofactor evidence="1 7">
        <name>heme</name>
        <dbReference type="ChEBI" id="CHEBI:30413"/>
    </cofactor>
</comment>
<evidence type="ECO:0000256" key="6">
    <source>
        <dbReference type="ARBA" id="ARBA00023033"/>
    </source>
</evidence>
<dbReference type="GO" id="GO:0016705">
    <property type="term" value="F:oxidoreductase activity, acting on paired donors, with incorporation or reduction of molecular oxygen"/>
    <property type="evidence" value="ECO:0007669"/>
    <property type="project" value="InterPro"/>
</dbReference>
<dbReference type="GO" id="GO:0020037">
    <property type="term" value="F:heme binding"/>
    <property type="evidence" value="ECO:0007669"/>
    <property type="project" value="InterPro"/>
</dbReference>
<reference evidence="9 10" key="1">
    <citation type="journal article" date="2014" name="Proc. Natl. Acad. Sci. U.S.A.">
        <title>Trajectory and genomic determinants of fungal-pathogen speciation and host adaptation.</title>
        <authorList>
            <person name="Hu X."/>
            <person name="Xiao G."/>
            <person name="Zheng P."/>
            <person name="Shang Y."/>
            <person name="Su Y."/>
            <person name="Zhang X."/>
            <person name="Liu X."/>
            <person name="Zhan S."/>
            <person name="St Leger R.J."/>
            <person name="Wang C."/>
        </authorList>
    </citation>
    <scope>NUCLEOTIDE SEQUENCE [LARGE SCALE GENOMIC DNA]</scope>
    <source>
        <strain evidence="9 10">ARSEF 977</strain>
    </source>
</reference>
<dbReference type="HOGENOM" id="CLU_001570_14_2_1"/>
<dbReference type="InterPro" id="IPR050121">
    <property type="entry name" value="Cytochrome_P450_monoxygenase"/>
</dbReference>
<proteinExistence type="inferred from homology"/>
<evidence type="ECO:0000256" key="3">
    <source>
        <dbReference type="ARBA" id="ARBA00022617"/>
    </source>
</evidence>
<dbReference type="PANTHER" id="PTHR24305:SF218">
    <property type="entry name" value="P450, PUTATIVE (EUROFUNG)-RELATED"/>
    <property type="match status" value="1"/>
</dbReference>
<keyword evidence="10" id="KW-1185">Reference proteome</keyword>
<keyword evidence="3 7" id="KW-0349">Heme</keyword>
<evidence type="ECO:0000313" key="9">
    <source>
        <dbReference type="EMBL" id="KID84070.1"/>
    </source>
</evidence>
<dbReference type="GO" id="GO:0004497">
    <property type="term" value="F:monooxygenase activity"/>
    <property type="evidence" value="ECO:0007669"/>
    <property type="project" value="UniProtKB-KW"/>
</dbReference>
<dbReference type="InterPro" id="IPR017972">
    <property type="entry name" value="Cyt_P450_CS"/>
</dbReference>
<evidence type="ECO:0000313" key="10">
    <source>
        <dbReference type="Proteomes" id="UP000031192"/>
    </source>
</evidence>
<dbReference type="Pfam" id="PF00067">
    <property type="entry name" value="p450"/>
    <property type="match status" value="1"/>
</dbReference>
<dbReference type="SUPFAM" id="SSF48264">
    <property type="entry name" value="Cytochrome P450"/>
    <property type="match status" value="1"/>
</dbReference>
<dbReference type="InterPro" id="IPR001128">
    <property type="entry name" value="Cyt_P450"/>
</dbReference>
<dbReference type="Proteomes" id="UP000031192">
    <property type="component" value="Unassembled WGS sequence"/>
</dbReference>
<feature type="binding site" description="axial binding residue" evidence="7">
    <location>
        <position position="449"/>
    </location>
    <ligand>
        <name>heme</name>
        <dbReference type="ChEBI" id="CHEBI:30413"/>
    </ligand>
    <ligandPart>
        <name>Fe</name>
        <dbReference type="ChEBI" id="CHEBI:18248"/>
    </ligandPart>
</feature>
<evidence type="ECO:0000256" key="7">
    <source>
        <dbReference type="PIRSR" id="PIRSR602403-1"/>
    </source>
</evidence>
<keyword evidence="6 8" id="KW-0503">Monooxygenase</keyword>
<keyword evidence="8" id="KW-0560">Oxidoreductase</keyword>
<dbReference type="InterPro" id="IPR036396">
    <property type="entry name" value="Cyt_P450_sf"/>
</dbReference>
<evidence type="ECO:0000256" key="5">
    <source>
        <dbReference type="ARBA" id="ARBA00023004"/>
    </source>
</evidence>
<dbReference type="EMBL" id="AZNH01000048">
    <property type="protein sequence ID" value="KID84070.1"/>
    <property type="molecule type" value="Genomic_DNA"/>
</dbReference>
<evidence type="ECO:0000256" key="4">
    <source>
        <dbReference type="ARBA" id="ARBA00022723"/>
    </source>
</evidence>
<dbReference type="PRINTS" id="PR00465">
    <property type="entry name" value="EP450IV"/>
</dbReference>
<name>A0A0B4GB72_METGA</name>
<dbReference type="Gene3D" id="1.10.630.10">
    <property type="entry name" value="Cytochrome P450"/>
    <property type="match status" value="1"/>
</dbReference>
<dbReference type="PANTHER" id="PTHR24305">
    <property type="entry name" value="CYTOCHROME P450"/>
    <property type="match status" value="1"/>
</dbReference>
<dbReference type="PROSITE" id="PS00086">
    <property type="entry name" value="CYTOCHROME_P450"/>
    <property type="match status" value="1"/>
</dbReference>
<dbReference type="OrthoDB" id="1470350at2759"/>
<dbReference type="GO" id="GO:0005506">
    <property type="term" value="F:iron ion binding"/>
    <property type="evidence" value="ECO:0007669"/>
    <property type="project" value="InterPro"/>
</dbReference>
<keyword evidence="5 7" id="KW-0408">Iron</keyword>